<dbReference type="GO" id="GO:0003677">
    <property type="term" value="F:DNA binding"/>
    <property type="evidence" value="ECO:0007669"/>
    <property type="project" value="UniProtKB-UniRule"/>
</dbReference>
<protein>
    <recommendedName>
        <fullName evidence="6">Mutator family transposase</fullName>
    </recommendedName>
</protein>
<evidence type="ECO:0000256" key="3">
    <source>
        <dbReference type="ARBA" id="ARBA00022578"/>
    </source>
</evidence>
<comment type="function">
    <text evidence="1 6">Required for the transposition of the insertion element.</text>
</comment>
<dbReference type="RefSeq" id="WP_245968566.1">
    <property type="nucleotide sequence ID" value="NZ_AYKF01000122.1"/>
</dbReference>
<gene>
    <name evidence="7" type="ORF">SAHL_15390</name>
</gene>
<organism evidence="7 8">
    <name type="scientific">Salinisphaera orenii YIM 95161</name>
    <dbReference type="NCBI Taxonomy" id="1051139"/>
    <lineage>
        <taxon>Bacteria</taxon>
        <taxon>Pseudomonadati</taxon>
        <taxon>Pseudomonadota</taxon>
        <taxon>Gammaproteobacteria</taxon>
        <taxon>Salinisphaerales</taxon>
        <taxon>Salinisphaeraceae</taxon>
        <taxon>Salinisphaera</taxon>
    </lineage>
</organism>
<keyword evidence="6" id="KW-0814">Transposable element</keyword>
<keyword evidence="3 6" id="KW-0815">Transposition</keyword>
<name>A0A423PGQ0_9GAMM</name>
<evidence type="ECO:0000313" key="8">
    <source>
        <dbReference type="Proteomes" id="UP000285123"/>
    </source>
</evidence>
<dbReference type="GO" id="GO:0006313">
    <property type="term" value="P:DNA transposition"/>
    <property type="evidence" value="ECO:0007669"/>
    <property type="project" value="UniProtKB-UniRule"/>
</dbReference>
<evidence type="ECO:0000256" key="6">
    <source>
        <dbReference type="RuleBase" id="RU365089"/>
    </source>
</evidence>
<evidence type="ECO:0000313" key="7">
    <source>
        <dbReference type="EMBL" id="ROO24798.1"/>
    </source>
</evidence>
<comment type="similarity">
    <text evidence="2 6">Belongs to the transposase mutator family.</text>
</comment>
<comment type="caution">
    <text evidence="7">The sequence shown here is derived from an EMBL/GenBank/DDBJ whole genome shotgun (WGS) entry which is preliminary data.</text>
</comment>
<evidence type="ECO:0000256" key="4">
    <source>
        <dbReference type="ARBA" id="ARBA00023125"/>
    </source>
</evidence>
<proteinExistence type="inferred from homology"/>
<dbReference type="GO" id="GO:0004803">
    <property type="term" value="F:transposase activity"/>
    <property type="evidence" value="ECO:0007669"/>
    <property type="project" value="UniProtKB-UniRule"/>
</dbReference>
<accession>A0A423PGQ0</accession>
<sequence length="396" mass="44854">MSDLVRDGAQRIIKQAVQAELDAFLQAHTDRDGAGRREVVRNGYQPERDVLTGVGPVSVALPKTRDRAGRGRRFSSALLPPYLKKTRRLESVLPWLYLKGVSTNDFDEALKALFGESVKGLSASTISRLKVGWEHEYDTFRERDWRGHEMVYLWADGIYVNVRAAERRCVLVVIGCDSHGRKHFLAIEDGFRESTESWKALLLSLRDRGVTVAPKLAVGDGAMGFWAALAEVYPKTAVQRCWVHKTANVLDKLPQRIQPQAKGHLHEIWQADTRHHAEQAFDRFVATYDDKYPKATACLQKDRAELLAFYDFPAAHWRHLRTSNPIESTFATIRLRTAATRNCVSAKSGLALVHQLAMSAQKRWRRLRGFKQLADVINGVQFIDGIDERQLSRKAA</sequence>
<dbReference type="AlphaFoldDB" id="A0A423PGQ0"/>
<dbReference type="InterPro" id="IPR001207">
    <property type="entry name" value="Transposase_mutator"/>
</dbReference>
<reference evidence="7 8" key="1">
    <citation type="submission" date="2013-10" db="EMBL/GenBank/DDBJ databases">
        <title>Salinisphaera halophila YIM 95161 Genome Sequencing.</title>
        <authorList>
            <person name="Lai Q."/>
            <person name="Li C."/>
            <person name="Shao Z."/>
        </authorList>
    </citation>
    <scope>NUCLEOTIDE SEQUENCE [LARGE SCALE GENOMIC DNA]</scope>
    <source>
        <strain evidence="7 8">YIM 95161</strain>
    </source>
</reference>
<evidence type="ECO:0000256" key="1">
    <source>
        <dbReference type="ARBA" id="ARBA00002190"/>
    </source>
</evidence>
<dbReference type="PROSITE" id="PS01007">
    <property type="entry name" value="TRANSPOSASE_MUTATOR"/>
    <property type="match status" value="1"/>
</dbReference>
<dbReference type="Pfam" id="PF00872">
    <property type="entry name" value="Transposase_mut"/>
    <property type="match status" value="1"/>
</dbReference>
<dbReference type="Proteomes" id="UP000285123">
    <property type="component" value="Unassembled WGS sequence"/>
</dbReference>
<keyword evidence="4 6" id="KW-0238">DNA-binding</keyword>
<keyword evidence="5 6" id="KW-0233">DNA recombination</keyword>
<dbReference type="PANTHER" id="PTHR33217">
    <property type="entry name" value="TRANSPOSASE FOR INSERTION SEQUENCE ELEMENT IS1081"/>
    <property type="match status" value="1"/>
</dbReference>
<dbReference type="EMBL" id="AYKF01000122">
    <property type="protein sequence ID" value="ROO24798.1"/>
    <property type="molecule type" value="Genomic_DNA"/>
</dbReference>
<dbReference type="NCBIfam" id="NF033543">
    <property type="entry name" value="transpos_IS256"/>
    <property type="match status" value="1"/>
</dbReference>
<dbReference type="PANTHER" id="PTHR33217:SF9">
    <property type="entry name" value="MUTATOR FAMILY TRANSPOSASE"/>
    <property type="match status" value="1"/>
</dbReference>
<evidence type="ECO:0000256" key="5">
    <source>
        <dbReference type="ARBA" id="ARBA00023172"/>
    </source>
</evidence>
<evidence type="ECO:0000256" key="2">
    <source>
        <dbReference type="ARBA" id="ARBA00010961"/>
    </source>
</evidence>